<dbReference type="InterPro" id="IPR003594">
    <property type="entry name" value="HATPase_dom"/>
</dbReference>
<dbReference type="CDD" id="cd00075">
    <property type="entry name" value="HATPase"/>
    <property type="match status" value="1"/>
</dbReference>
<dbReference type="PANTHER" id="PTHR43547">
    <property type="entry name" value="TWO-COMPONENT HISTIDINE KINASE"/>
    <property type="match status" value="1"/>
</dbReference>
<evidence type="ECO:0000313" key="13">
    <source>
        <dbReference type="EMBL" id="TXG01617.1"/>
    </source>
</evidence>
<evidence type="ECO:0000259" key="12">
    <source>
        <dbReference type="PROSITE" id="PS50110"/>
    </source>
</evidence>
<dbReference type="SUPFAM" id="SSF47384">
    <property type="entry name" value="Homodimeric domain of signal transducing histidine kinase"/>
    <property type="match status" value="1"/>
</dbReference>
<dbReference type="Gene3D" id="3.40.50.2300">
    <property type="match status" value="1"/>
</dbReference>
<sequence length="670" mass="70622">MRTSFSLPPVAAGAALACLLLAIVTLAGWGLHSASLIGAASGSPQMYPVTAAGFVCAAASVLLQLHPVRPIARAGRVSALLAVAIGVGSAAMRLSGWAPAPLSFGLGGASNAWSLPAPLTAGLLVVLGASLALVGVRRTVGIAQALAASVLLFALLTIAGFAAEDTILYQLLPGRGTSLRTALAFMLAATGVLALRPDRGMMVALASSTPSSRTLRRLIVPLVLAPIALGMVATAAVRTADPAIDLTTMIWLFVWGLLVILIAVVWRFAYQLYRQDRIRGMAERERNEALQALRLADERKNEFLAMLAHELRNPLAPISTAASLLRSVYASDPDRVRRTSDIIARQVDHMVHLIDDLLDVSRVTRGMIELKRERVDLRQVVGAALEQVQPLLDARRQRLRTGLPDSGVLVEGDAKRLIQVLANLVNNAAKYTPEEGNVHVSLRIEGAQAVLAVRDEGIGIAPDLLPDIFGLFTQARRTPDRAEGGLGLGLALVRNLVELHGGRVRADSAGPGQGSTFTVTLPRVEDASAVVSASAPTAPARRARGARTSSVLVVDDNADSAASLALLLEAQGYGVDVEHAPAPALRRVLEEPPDACILDIGLPDMDGRELARRIRAGLGERTPLLIALTGYGSDADRQAALDAGFDHYLVKPANIQQLEALLARSQASLG</sequence>
<keyword evidence="10" id="KW-0812">Transmembrane</keyword>
<feature type="transmembrane region" description="Helical" evidence="10">
    <location>
        <begin position="178"/>
        <end position="197"/>
    </location>
</feature>
<keyword evidence="8 10" id="KW-0472">Membrane</keyword>
<evidence type="ECO:0000256" key="3">
    <source>
        <dbReference type="ARBA" id="ARBA00012438"/>
    </source>
</evidence>
<dbReference type="FunFam" id="3.30.565.10:FF:000006">
    <property type="entry name" value="Sensor histidine kinase WalK"/>
    <property type="match status" value="1"/>
</dbReference>
<organism evidence="13 14">
    <name type="scientific">Massilia arenae</name>
    <dbReference type="NCBI Taxonomy" id="2603288"/>
    <lineage>
        <taxon>Bacteria</taxon>
        <taxon>Pseudomonadati</taxon>
        <taxon>Pseudomonadota</taxon>
        <taxon>Betaproteobacteria</taxon>
        <taxon>Burkholderiales</taxon>
        <taxon>Oxalobacteraceae</taxon>
        <taxon>Telluria group</taxon>
        <taxon>Massilia</taxon>
    </lineage>
</organism>
<keyword evidence="4 9" id="KW-0597">Phosphoprotein</keyword>
<dbReference type="CDD" id="cd00082">
    <property type="entry name" value="HisKA"/>
    <property type="match status" value="1"/>
</dbReference>
<protein>
    <recommendedName>
        <fullName evidence="3">histidine kinase</fullName>
        <ecNumber evidence="3">2.7.13.3</ecNumber>
    </recommendedName>
</protein>
<dbReference type="SMART" id="SM00388">
    <property type="entry name" value="HisKA"/>
    <property type="match status" value="1"/>
</dbReference>
<evidence type="ECO:0000256" key="9">
    <source>
        <dbReference type="PROSITE-ProRule" id="PRU00169"/>
    </source>
</evidence>
<dbReference type="GO" id="GO:0000155">
    <property type="term" value="F:phosphorelay sensor kinase activity"/>
    <property type="evidence" value="ECO:0007669"/>
    <property type="project" value="InterPro"/>
</dbReference>
<proteinExistence type="predicted"/>
<keyword evidence="6 13" id="KW-0418">Kinase</keyword>
<feature type="transmembrane region" description="Helical" evidence="10">
    <location>
        <begin position="77"/>
        <end position="95"/>
    </location>
</feature>
<dbReference type="AlphaFoldDB" id="A0A5C7G6Q1"/>
<dbReference type="InterPro" id="IPR036097">
    <property type="entry name" value="HisK_dim/P_sf"/>
</dbReference>
<dbReference type="PROSITE" id="PS50109">
    <property type="entry name" value="HIS_KIN"/>
    <property type="match status" value="1"/>
</dbReference>
<keyword evidence="14" id="KW-1185">Reference proteome</keyword>
<dbReference type="Pfam" id="PF00512">
    <property type="entry name" value="HisKA"/>
    <property type="match status" value="1"/>
</dbReference>
<evidence type="ECO:0000256" key="10">
    <source>
        <dbReference type="SAM" id="Phobius"/>
    </source>
</evidence>
<evidence type="ECO:0000256" key="5">
    <source>
        <dbReference type="ARBA" id="ARBA00022679"/>
    </source>
</evidence>
<dbReference type="SUPFAM" id="SSF55874">
    <property type="entry name" value="ATPase domain of HSP90 chaperone/DNA topoisomerase II/histidine kinase"/>
    <property type="match status" value="1"/>
</dbReference>
<keyword evidence="5" id="KW-0808">Transferase</keyword>
<accession>A0A5C7G6Q1</accession>
<feature type="transmembrane region" description="Helical" evidence="10">
    <location>
        <begin position="218"/>
        <end position="237"/>
    </location>
</feature>
<dbReference type="GO" id="GO:0005886">
    <property type="term" value="C:plasma membrane"/>
    <property type="evidence" value="ECO:0007669"/>
    <property type="project" value="UniProtKB-SubCell"/>
</dbReference>
<dbReference type="InterPro" id="IPR004358">
    <property type="entry name" value="Sig_transdc_His_kin-like_C"/>
</dbReference>
<feature type="transmembrane region" description="Helical" evidence="10">
    <location>
        <begin position="49"/>
        <end position="65"/>
    </location>
</feature>
<dbReference type="InterPro" id="IPR003661">
    <property type="entry name" value="HisK_dim/P_dom"/>
</dbReference>
<reference evidence="13 14" key="1">
    <citation type="submission" date="2019-08" db="EMBL/GenBank/DDBJ databases">
        <title>Massilia golmudensis sp. nov., isolated from sand in the Qinghai-Tibetan Plateau.</title>
        <authorList>
            <person name="Zhang B."/>
        </authorList>
    </citation>
    <scope>NUCLEOTIDE SEQUENCE [LARGE SCALE GENOMIC DNA]</scope>
    <source>
        <strain evidence="13 14">GEM5</strain>
    </source>
</reference>
<feature type="domain" description="Histidine kinase" evidence="11">
    <location>
        <begin position="306"/>
        <end position="525"/>
    </location>
</feature>
<comment type="catalytic activity">
    <reaction evidence="1">
        <text>ATP + protein L-histidine = ADP + protein N-phospho-L-histidine.</text>
        <dbReference type="EC" id="2.7.13.3"/>
    </reaction>
</comment>
<dbReference type="FunFam" id="1.10.287.130:FF:000001">
    <property type="entry name" value="Two-component sensor histidine kinase"/>
    <property type="match status" value="1"/>
</dbReference>
<evidence type="ECO:0000256" key="6">
    <source>
        <dbReference type="ARBA" id="ARBA00022777"/>
    </source>
</evidence>
<evidence type="ECO:0000313" key="14">
    <source>
        <dbReference type="Proteomes" id="UP000321413"/>
    </source>
</evidence>
<feature type="transmembrane region" description="Helical" evidence="10">
    <location>
        <begin position="249"/>
        <end position="269"/>
    </location>
</feature>
<keyword evidence="10" id="KW-1133">Transmembrane helix</keyword>
<dbReference type="SUPFAM" id="SSF52172">
    <property type="entry name" value="CheY-like"/>
    <property type="match status" value="1"/>
</dbReference>
<dbReference type="EMBL" id="VPFD01000003">
    <property type="protein sequence ID" value="TXG01617.1"/>
    <property type="molecule type" value="Genomic_DNA"/>
</dbReference>
<dbReference type="SMART" id="SM00387">
    <property type="entry name" value="HATPase_c"/>
    <property type="match status" value="1"/>
</dbReference>
<dbReference type="EC" id="2.7.13.3" evidence="3"/>
<gene>
    <name evidence="13" type="ORF">FVD38_03315</name>
</gene>
<dbReference type="Gene3D" id="1.10.287.130">
    <property type="match status" value="1"/>
</dbReference>
<evidence type="ECO:0000259" key="11">
    <source>
        <dbReference type="PROSITE" id="PS50109"/>
    </source>
</evidence>
<dbReference type="Gene3D" id="3.30.565.10">
    <property type="entry name" value="Histidine kinase-like ATPase, C-terminal domain"/>
    <property type="match status" value="1"/>
</dbReference>
<dbReference type="InterPro" id="IPR036890">
    <property type="entry name" value="HATPase_C_sf"/>
</dbReference>
<dbReference type="Pfam" id="PF00072">
    <property type="entry name" value="Response_reg"/>
    <property type="match status" value="1"/>
</dbReference>
<dbReference type="InterPro" id="IPR011006">
    <property type="entry name" value="CheY-like_superfamily"/>
</dbReference>
<dbReference type="SMART" id="SM00448">
    <property type="entry name" value="REC"/>
    <property type="match status" value="1"/>
</dbReference>
<name>A0A5C7G6Q1_9BURK</name>
<evidence type="ECO:0000256" key="1">
    <source>
        <dbReference type="ARBA" id="ARBA00000085"/>
    </source>
</evidence>
<dbReference type="InterPro" id="IPR005467">
    <property type="entry name" value="His_kinase_dom"/>
</dbReference>
<evidence type="ECO:0000256" key="4">
    <source>
        <dbReference type="ARBA" id="ARBA00022553"/>
    </source>
</evidence>
<comment type="subcellular location">
    <subcellularLocation>
        <location evidence="2">Cell inner membrane</location>
        <topology evidence="2">Multi-pass membrane protein</topology>
    </subcellularLocation>
</comment>
<dbReference type="Proteomes" id="UP000321413">
    <property type="component" value="Unassembled WGS sequence"/>
</dbReference>
<dbReference type="PRINTS" id="PR00344">
    <property type="entry name" value="BCTRLSENSOR"/>
</dbReference>
<evidence type="ECO:0000256" key="7">
    <source>
        <dbReference type="ARBA" id="ARBA00023012"/>
    </source>
</evidence>
<dbReference type="PROSITE" id="PS51257">
    <property type="entry name" value="PROKAR_LIPOPROTEIN"/>
    <property type="match status" value="1"/>
</dbReference>
<feature type="transmembrane region" description="Helical" evidence="10">
    <location>
        <begin position="115"/>
        <end position="136"/>
    </location>
</feature>
<dbReference type="RefSeq" id="WP_147933517.1">
    <property type="nucleotide sequence ID" value="NZ_VPFD01000003.1"/>
</dbReference>
<feature type="modified residue" description="4-aspartylphosphate" evidence="9">
    <location>
        <position position="599"/>
    </location>
</feature>
<feature type="domain" description="Response regulatory" evidence="12">
    <location>
        <begin position="550"/>
        <end position="666"/>
    </location>
</feature>
<comment type="caution">
    <text evidence="13">The sequence shown here is derived from an EMBL/GenBank/DDBJ whole genome shotgun (WGS) entry which is preliminary data.</text>
</comment>
<dbReference type="Pfam" id="PF02518">
    <property type="entry name" value="HATPase_c"/>
    <property type="match status" value="1"/>
</dbReference>
<keyword evidence="7" id="KW-0902">Two-component regulatory system</keyword>
<dbReference type="InterPro" id="IPR001789">
    <property type="entry name" value="Sig_transdc_resp-reg_receiver"/>
</dbReference>
<dbReference type="PROSITE" id="PS50110">
    <property type="entry name" value="RESPONSE_REGULATORY"/>
    <property type="match status" value="1"/>
</dbReference>
<dbReference type="PANTHER" id="PTHR43547:SF2">
    <property type="entry name" value="HYBRID SIGNAL TRANSDUCTION HISTIDINE KINASE C"/>
    <property type="match status" value="1"/>
</dbReference>
<feature type="transmembrane region" description="Helical" evidence="10">
    <location>
        <begin position="143"/>
        <end position="163"/>
    </location>
</feature>
<evidence type="ECO:0000256" key="8">
    <source>
        <dbReference type="ARBA" id="ARBA00023136"/>
    </source>
</evidence>
<evidence type="ECO:0000256" key="2">
    <source>
        <dbReference type="ARBA" id="ARBA00004429"/>
    </source>
</evidence>